<name>A0ACB8U0H2_9APHY</name>
<proteinExistence type="predicted"/>
<dbReference type="Proteomes" id="UP001055072">
    <property type="component" value="Unassembled WGS sequence"/>
</dbReference>
<organism evidence="1 2">
    <name type="scientific">Irpex rosettiformis</name>
    <dbReference type="NCBI Taxonomy" id="378272"/>
    <lineage>
        <taxon>Eukaryota</taxon>
        <taxon>Fungi</taxon>
        <taxon>Dikarya</taxon>
        <taxon>Basidiomycota</taxon>
        <taxon>Agaricomycotina</taxon>
        <taxon>Agaricomycetes</taxon>
        <taxon>Polyporales</taxon>
        <taxon>Irpicaceae</taxon>
        <taxon>Irpex</taxon>
    </lineage>
</organism>
<evidence type="ECO:0000313" key="1">
    <source>
        <dbReference type="EMBL" id="KAI0087786.1"/>
    </source>
</evidence>
<dbReference type="EMBL" id="MU274916">
    <property type="protein sequence ID" value="KAI0087786.1"/>
    <property type="molecule type" value="Genomic_DNA"/>
</dbReference>
<evidence type="ECO:0000313" key="2">
    <source>
        <dbReference type="Proteomes" id="UP001055072"/>
    </source>
</evidence>
<sequence length="627" mass="69144">MKVEEGFQPVNVFHTLSVHILNFGYSRAQRPYMEGNPFTTDTVLPSLLKRLATSQAFDEISEDLERFGSVVLTTLRDLSSKTFEPKLVQYNQWGQRVDELQTSEGWRGLKAKMQEEGIIGIFYERRHKELSRVHGFMKQLIATADTEVIFCPLSMTDGSARVTELLGTPEMKKDLFPRLTSRDPEVAYTAGQWMTERPGGSDVSQTETVATHIPNAWSPFGPVYSLNGFKWFSSATDSDIALALARTGPPNSGSRGLSLFLIPLRFPIIRLSGAPRPSALTNNIKIHRLKNKFGTKVLPTAELSLEESEAYLLGPLNQGVKHIAPVLNITRVHSAVSSVGYIRRSLAIATAYSKVRAINGGTQLLKDAPLHVAELAKAHLTYRALTHFVFGAVLLLGKTECGVATEEEELRLRLLTPAIKGFAADKASSVIEECMTALGGQGYMEETGIGHNLQDAMAEKIWEGTVTVLSLDIVRAASEPGVLQAFISWAEHIITSCPSELSRQVPASLTLLRTALQEIASIYAPPIVPLVQRPALFIFSYAASALYLLEHAIWVFNVGEKSPDVDLEVFRRWVEENSLQSAIEDARRSRKDSPKRSAMNAKIVYGNELEAVAASDALLEGRLRAQL</sequence>
<gene>
    <name evidence="1" type="ORF">BDY19DRAFT_994678</name>
</gene>
<reference evidence="1" key="1">
    <citation type="journal article" date="2021" name="Environ. Microbiol.">
        <title>Gene family expansions and transcriptome signatures uncover fungal adaptations to wood decay.</title>
        <authorList>
            <person name="Hage H."/>
            <person name="Miyauchi S."/>
            <person name="Viragh M."/>
            <person name="Drula E."/>
            <person name="Min B."/>
            <person name="Chaduli D."/>
            <person name="Navarro D."/>
            <person name="Favel A."/>
            <person name="Norest M."/>
            <person name="Lesage-Meessen L."/>
            <person name="Balint B."/>
            <person name="Merenyi Z."/>
            <person name="de Eugenio L."/>
            <person name="Morin E."/>
            <person name="Martinez A.T."/>
            <person name="Baldrian P."/>
            <person name="Stursova M."/>
            <person name="Martinez M.J."/>
            <person name="Novotny C."/>
            <person name="Magnuson J.K."/>
            <person name="Spatafora J.W."/>
            <person name="Maurice S."/>
            <person name="Pangilinan J."/>
            <person name="Andreopoulos W."/>
            <person name="LaButti K."/>
            <person name="Hundley H."/>
            <person name="Na H."/>
            <person name="Kuo A."/>
            <person name="Barry K."/>
            <person name="Lipzen A."/>
            <person name="Henrissat B."/>
            <person name="Riley R."/>
            <person name="Ahrendt S."/>
            <person name="Nagy L.G."/>
            <person name="Grigoriev I.V."/>
            <person name="Martin F."/>
            <person name="Rosso M.N."/>
        </authorList>
    </citation>
    <scope>NUCLEOTIDE SEQUENCE</scope>
    <source>
        <strain evidence="1">CBS 384.51</strain>
    </source>
</reference>
<keyword evidence="2" id="KW-1185">Reference proteome</keyword>
<protein>
    <submittedName>
        <fullName evidence="1">Acyl-CoA dehydrogenase/oxidase</fullName>
    </submittedName>
</protein>
<accession>A0ACB8U0H2</accession>
<comment type="caution">
    <text evidence="1">The sequence shown here is derived from an EMBL/GenBank/DDBJ whole genome shotgun (WGS) entry which is preliminary data.</text>
</comment>